<comment type="caution">
    <text evidence="8">The sequence shown here is derived from an EMBL/GenBank/DDBJ whole genome shotgun (WGS) entry which is preliminary data.</text>
</comment>
<keyword evidence="4" id="KW-0158">Chromosome</keyword>
<dbReference type="AlphaFoldDB" id="A0A554MWD3"/>
<dbReference type="CDD" id="cd22909">
    <property type="entry name" value="HFD_archaea_histone-like"/>
    <property type="match status" value="1"/>
</dbReference>
<name>A0A554MWD3_9EURY</name>
<dbReference type="InterPro" id="IPR050947">
    <property type="entry name" value="Archaeal_histone_HMF"/>
</dbReference>
<protein>
    <submittedName>
        <fullName evidence="8">Aldolase</fullName>
    </submittedName>
</protein>
<dbReference type="RefSeq" id="WP_144263162.1">
    <property type="nucleotide sequence ID" value="NZ_QMDX01000013.1"/>
</dbReference>
<evidence type="ECO:0000256" key="4">
    <source>
        <dbReference type="ARBA" id="ARBA00022454"/>
    </source>
</evidence>
<dbReference type="NCBIfam" id="NF043032">
    <property type="entry name" value="archaea_histone"/>
    <property type="match status" value="1"/>
</dbReference>
<comment type="similarity">
    <text evidence="3">Belongs to the archaeal histone HMF family.</text>
</comment>
<dbReference type="PANTHER" id="PTHR47828">
    <property type="entry name" value="ARCHAEAL HISTONE A"/>
    <property type="match status" value="1"/>
</dbReference>
<feature type="domain" description="Transcription factor CBF/NF-Y/archaeal histone" evidence="7">
    <location>
        <begin position="81"/>
        <end position="142"/>
    </location>
</feature>
<organism evidence="8 9">
    <name type="scientific">Haloglomus irregulare</name>
    <dbReference type="NCBI Taxonomy" id="2234134"/>
    <lineage>
        <taxon>Archaea</taxon>
        <taxon>Methanobacteriati</taxon>
        <taxon>Methanobacteriota</taxon>
        <taxon>Stenosarchaea group</taxon>
        <taxon>Halobacteria</taxon>
        <taxon>Halobacteriales</taxon>
        <taxon>Natronomonadaceae</taxon>
        <taxon>Haloglomus</taxon>
    </lineage>
</organism>
<evidence type="ECO:0000256" key="6">
    <source>
        <dbReference type="ARBA" id="ARBA00023125"/>
    </source>
</evidence>
<keyword evidence="5" id="KW-0963">Cytoplasm</keyword>
<evidence type="ECO:0000256" key="1">
    <source>
        <dbReference type="ARBA" id="ARBA00004286"/>
    </source>
</evidence>
<evidence type="ECO:0000256" key="3">
    <source>
        <dbReference type="ARBA" id="ARBA00008264"/>
    </source>
</evidence>
<evidence type="ECO:0000313" key="8">
    <source>
        <dbReference type="EMBL" id="TSD09426.1"/>
    </source>
</evidence>
<dbReference type="Proteomes" id="UP000319894">
    <property type="component" value="Unassembled WGS sequence"/>
</dbReference>
<reference evidence="8 9" key="1">
    <citation type="submission" date="2018-06" db="EMBL/GenBank/DDBJ databases">
        <title>Natronomonas sp. F16-60 a new haloarchaeon isolated from a solar saltern of Isla Cristina, Huelva, Spain.</title>
        <authorList>
            <person name="Duran-Viseras A."/>
            <person name="Sanchez-Porro C."/>
            <person name="Ventosa A."/>
        </authorList>
    </citation>
    <scope>NUCLEOTIDE SEQUENCE [LARGE SCALE GENOMIC DNA]</scope>
    <source>
        <strain evidence="8 9">F16-60</strain>
    </source>
</reference>
<dbReference type="Pfam" id="PF00808">
    <property type="entry name" value="CBFD_NFYB_HMF"/>
    <property type="match status" value="2"/>
</dbReference>
<dbReference type="GO" id="GO:0003677">
    <property type="term" value="F:DNA binding"/>
    <property type="evidence" value="ECO:0007669"/>
    <property type="project" value="UniProtKB-KW"/>
</dbReference>
<keyword evidence="9" id="KW-1185">Reference proteome</keyword>
<dbReference type="EMBL" id="QMDX01000013">
    <property type="protein sequence ID" value="TSD09426.1"/>
    <property type="molecule type" value="Genomic_DNA"/>
</dbReference>
<dbReference type="InterPro" id="IPR009072">
    <property type="entry name" value="Histone-fold"/>
</dbReference>
<dbReference type="PANTHER" id="PTHR47828:SF1">
    <property type="entry name" value="ARCHAEAL HISTONE A"/>
    <property type="match status" value="1"/>
</dbReference>
<comment type="subcellular location">
    <subcellularLocation>
        <location evidence="1">Chromosome</location>
    </subcellularLocation>
    <subcellularLocation>
        <location evidence="2">Cytoplasm</location>
    </subcellularLocation>
</comment>
<evidence type="ECO:0000256" key="5">
    <source>
        <dbReference type="ARBA" id="ARBA00022490"/>
    </source>
</evidence>
<keyword evidence="6" id="KW-0238">DNA-binding</keyword>
<proteinExistence type="inferred from homology"/>
<evidence type="ECO:0000313" key="9">
    <source>
        <dbReference type="Proteomes" id="UP000319894"/>
    </source>
</evidence>
<dbReference type="SUPFAM" id="SSF47113">
    <property type="entry name" value="Histone-fold"/>
    <property type="match status" value="2"/>
</dbReference>
<feature type="domain" description="Transcription factor CBF/NF-Y/archaeal histone" evidence="7">
    <location>
        <begin position="4"/>
        <end position="63"/>
    </location>
</feature>
<evidence type="ECO:0000259" key="7">
    <source>
        <dbReference type="Pfam" id="PF00808"/>
    </source>
</evidence>
<sequence length="151" mass="16420">MSVELPFAPVDTVIRRNAGDLRVSAEAAEELARRIQERGAALATHAAERATADGRKTLMAEDFDDVVAEDVPPTADPEGLELPVAPVDRIARLDIDDSYRVSMDARVALAAILERFADRVAAAAATLARHADRRTVKAEDVAVYFELADYF</sequence>
<dbReference type="GO" id="GO:0046982">
    <property type="term" value="F:protein heterodimerization activity"/>
    <property type="evidence" value="ECO:0007669"/>
    <property type="project" value="InterPro"/>
</dbReference>
<dbReference type="InterPro" id="IPR050004">
    <property type="entry name" value="HmfB-like"/>
</dbReference>
<dbReference type="Gene3D" id="1.10.20.10">
    <property type="entry name" value="Histone, subunit A"/>
    <property type="match status" value="2"/>
</dbReference>
<dbReference type="GO" id="GO:0005737">
    <property type="term" value="C:cytoplasm"/>
    <property type="evidence" value="ECO:0007669"/>
    <property type="project" value="UniProtKB-SubCell"/>
</dbReference>
<accession>A0A554MWD3</accession>
<dbReference type="OrthoDB" id="7514at2157"/>
<dbReference type="GO" id="GO:0005694">
    <property type="term" value="C:chromosome"/>
    <property type="evidence" value="ECO:0007669"/>
    <property type="project" value="UniProtKB-SubCell"/>
</dbReference>
<gene>
    <name evidence="8" type="ORF">DP107_16090</name>
</gene>
<dbReference type="InterPro" id="IPR003958">
    <property type="entry name" value="CBFA_NFYB_domain"/>
</dbReference>
<dbReference type="InParanoid" id="A0A554MWD3"/>
<evidence type="ECO:0000256" key="2">
    <source>
        <dbReference type="ARBA" id="ARBA00004496"/>
    </source>
</evidence>